<reference evidence="7" key="1">
    <citation type="submission" date="2025-08" db="UniProtKB">
        <authorList>
            <consortium name="RefSeq"/>
        </authorList>
    </citation>
    <scope>IDENTIFICATION</scope>
    <source>
        <tissue evidence="7">Leaves</tissue>
    </source>
</reference>
<proteinExistence type="inferred from homology"/>
<dbReference type="InterPro" id="IPR046960">
    <property type="entry name" value="PPR_At4g14850-like_plant"/>
</dbReference>
<dbReference type="InterPro" id="IPR046848">
    <property type="entry name" value="E_motif"/>
</dbReference>
<evidence type="ECO:0000256" key="2">
    <source>
        <dbReference type="ARBA" id="ARBA00022737"/>
    </source>
</evidence>
<evidence type="ECO:0000313" key="7">
    <source>
        <dbReference type="RefSeq" id="XP_071908444.1"/>
    </source>
</evidence>
<dbReference type="PANTHER" id="PTHR47926">
    <property type="entry name" value="PENTATRICOPEPTIDE REPEAT-CONTAINING PROTEIN"/>
    <property type="match status" value="1"/>
</dbReference>
<dbReference type="Pfam" id="PF20431">
    <property type="entry name" value="E_motif"/>
    <property type="match status" value="1"/>
</dbReference>
<feature type="region of interest" description="Disordered" evidence="4">
    <location>
        <begin position="26"/>
        <end position="51"/>
    </location>
</feature>
<feature type="repeat" description="PPR" evidence="3">
    <location>
        <begin position="367"/>
        <end position="402"/>
    </location>
</feature>
<evidence type="ECO:0000313" key="6">
    <source>
        <dbReference type="Proteomes" id="UP001652660"/>
    </source>
</evidence>
<dbReference type="Pfam" id="PF13041">
    <property type="entry name" value="PPR_2"/>
    <property type="match status" value="2"/>
</dbReference>
<protein>
    <submittedName>
        <fullName evidence="7">Pentatricopeptide repeat-containing protein At3g49142</fullName>
    </submittedName>
</protein>
<gene>
    <name evidence="7" type="primary">LOC113692360</name>
</gene>
<dbReference type="Pfam" id="PF14432">
    <property type="entry name" value="DYW_deaminase"/>
    <property type="match status" value="1"/>
</dbReference>
<dbReference type="PANTHER" id="PTHR47926:SF452">
    <property type="entry name" value="PENTATRICOPEPTIDE REPEAT-CONTAINING PROTEIN"/>
    <property type="match status" value="1"/>
</dbReference>
<dbReference type="InterPro" id="IPR032867">
    <property type="entry name" value="DYW_dom"/>
</dbReference>
<sequence>MFKFKHQYLLPSPKFGRVGLLSAGPGSPATATVESLDHPNDDDPEAFPTQDPAILETSNTQSWQTLDPSFYLFTLPKCKNVHQLKQVHNQVTVNGLLKNLVIANKLLYMYTAHRAVTEAHGLFCGIKEKNSMSWSVMVGGFAKNGDCVDCFRTFREYIRSGDHPDNYTLPLVIRVCRDTTDLQMGRLIHQIVHKFGLHSDPFVAAALVDMYAKCKVTDDAKTMFDTMLERDLVTWTVMIGAQTECGSANEALLLFDRMQEEGIVPDSVAMVNVVNACAKLGAMHKARLVHDYISRKKFWLTVVLGTAMIDMYAKCGCVESAREIFDRMRIKNVVTWTAMIAAYGYHGRGREALDLFSMMLMTGMVPNSITFVSILYACSHSGMVEDGLKLFSLMQEEYGVRPNVKHFTCVVDLLGRAGRLDEASSLIKNMAIEKDEGLWGALLGACRIYGHVELAEETARSLLELQPENAGHYVLLANIYARAGKWKDVARIRELMTHQRLKKVPGWTCIEVDNKIHQFTVGDHSHPQSKEIYEKLKCLCNKLELAGYVPDTNYVLHDVDEEWKRGILYTHSEKLAITFGLSATPEGSPIRITKNLRVCGDCHTFIKYVSLVANRLVIVRDANRFHHFKDGACSCGDYW</sequence>
<dbReference type="RefSeq" id="XP_071908444.1">
    <property type="nucleotide sequence ID" value="XM_072052343.1"/>
</dbReference>
<comment type="similarity">
    <text evidence="1">Belongs to the PPR family. PCMP-H subfamily.</text>
</comment>
<dbReference type="SUPFAM" id="SSF48452">
    <property type="entry name" value="TPR-like"/>
    <property type="match status" value="1"/>
</dbReference>
<dbReference type="GeneID" id="113692360"/>
<evidence type="ECO:0000259" key="5">
    <source>
        <dbReference type="Pfam" id="PF14432"/>
    </source>
</evidence>
<feature type="domain" description="DYW" evidence="5">
    <location>
        <begin position="547"/>
        <end position="639"/>
    </location>
</feature>
<dbReference type="PROSITE" id="PS51375">
    <property type="entry name" value="PPR"/>
    <property type="match status" value="4"/>
</dbReference>
<dbReference type="Pfam" id="PF01535">
    <property type="entry name" value="PPR"/>
    <property type="match status" value="2"/>
</dbReference>
<dbReference type="Pfam" id="PF20430">
    <property type="entry name" value="Eplus_motif"/>
    <property type="match status" value="1"/>
</dbReference>
<evidence type="ECO:0000256" key="1">
    <source>
        <dbReference type="ARBA" id="ARBA00006643"/>
    </source>
</evidence>
<dbReference type="InterPro" id="IPR002885">
    <property type="entry name" value="PPR_rpt"/>
</dbReference>
<dbReference type="InterPro" id="IPR011990">
    <property type="entry name" value="TPR-like_helical_dom_sf"/>
</dbReference>
<dbReference type="InterPro" id="IPR046849">
    <property type="entry name" value="E2_motif"/>
</dbReference>
<accession>A0ABM4UMD9</accession>
<dbReference type="NCBIfam" id="TIGR00756">
    <property type="entry name" value="PPR"/>
    <property type="match status" value="4"/>
</dbReference>
<dbReference type="Proteomes" id="UP001652660">
    <property type="component" value="Chromosome 6c"/>
</dbReference>
<feature type="repeat" description="PPR" evidence="3">
    <location>
        <begin position="231"/>
        <end position="265"/>
    </location>
</feature>
<keyword evidence="2" id="KW-0677">Repeat</keyword>
<evidence type="ECO:0000256" key="4">
    <source>
        <dbReference type="SAM" id="MobiDB-lite"/>
    </source>
</evidence>
<name>A0ABM4UMD9_COFAR</name>
<keyword evidence="6" id="KW-1185">Reference proteome</keyword>
<feature type="repeat" description="PPR" evidence="3">
    <location>
        <begin position="332"/>
        <end position="366"/>
    </location>
</feature>
<evidence type="ECO:0000256" key="3">
    <source>
        <dbReference type="PROSITE-ProRule" id="PRU00708"/>
    </source>
</evidence>
<feature type="repeat" description="PPR" evidence="3">
    <location>
        <begin position="130"/>
        <end position="164"/>
    </location>
</feature>
<organism evidence="6 7">
    <name type="scientific">Coffea arabica</name>
    <name type="common">Arabian coffee</name>
    <dbReference type="NCBI Taxonomy" id="13443"/>
    <lineage>
        <taxon>Eukaryota</taxon>
        <taxon>Viridiplantae</taxon>
        <taxon>Streptophyta</taxon>
        <taxon>Embryophyta</taxon>
        <taxon>Tracheophyta</taxon>
        <taxon>Spermatophyta</taxon>
        <taxon>Magnoliopsida</taxon>
        <taxon>eudicotyledons</taxon>
        <taxon>Gunneridae</taxon>
        <taxon>Pentapetalae</taxon>
        <taxon>asterids</taxon>
        <taxon>lamiids</taxon>
        <taxon>Gentianales</taxon>
        <taxon>Rubiaceae</taxon>
        <taxon>Ixoroideae</taxon>
        <taxon>Gardenieae complex</taxon>
        <taxon>Bertiereae - Coffeeae clade</taxon>
        <taxon>Coffeeae</taxon>
        <taxon>Coffea</taxon>
    </lineage>
</organism>
<dbReference type="Gene3D" id="1.25.40.10">
    <property type="entry name" value="Tetratricopeptide repeat domain"/>
    <property type="match status" value="3"/>
</dbReference>